<evidence type="ECO:0000256" key="2">
    <source>
        <dbReference type="ARBA" id="ARBA00005364"/>
    </source>
</evidence>
<feature type="transmembrane region" description="Helical" evidence="8">
    <location>
        <begin position="622"/>
        <end position="644"/>
    </location>
</feature>
<dbReference type="Gene3D" id="1.20.1420.30">
    <property type="entry name" value="NCX, central ion-binding region"/>
    <property type="match status" value="2"/>
</dbReference>
<comment type="similarity">
    <text evidence="2">Belongs to the Ca(2+):cation antiporter (CaCA) (TC 2.A.19) family. SLC24A subfamily.</text>
</comment>
<feature type="transmembrane region" description="Helical" evidence="8">
    <location>
        <begin position="203"/>
        <end position="223"/>
    </location>
</feature>
<evidence type="ECO:0000259" key="9">
    <source>
        <dbReference type="Pfam" id="PF01699"/>
    </source>
</evidence>
<proteinExistence type="inferred from homology"/>
<evidence type="ECO:0000256" key="8">
    <source>
        <dbReference type="SAM" id="Phobius"/>
    </source>
</evidence>
<comment type="subcellular location">
    <subcellularLocation>
        <location evidence="1">Membrane</location>
        <topology evidence="1">Multi-pass membrane protein</topology>
    </subcellularLocation>
</comment>
<feature type="region of interest" description="Disordered" evidence="7">
    <location>
        <begin position="1"/>
        <end position="43"/>
    </location>
</feature>
<evidence type="ECO:0000256" key="3">
    <source>
        <dbReference type="ARBA" id="ARBA00022449"/>
    </source>
</evidence>
<sequence length="648" mass="71241">MLTLSSKAANNASSAPELLVESTSVVDQTNTSEEEQEPASDRTINANRWKSRSVFAVFSCFILLAWLELEQYALVSRINQKDSRGKTFSGVEVDESKLRPIGIDRRPETRRWAKQYIRRHEGRFRLGHLVRMHAAGFHKVIGSSIFKKISAKIRYKKRRRHPRKIAKHVNKAEIKIQAKAAREIEIARAVAARKYYGILVYRIMAPIWTLALLVLATWMGLMLEERTLPAIKAICNAAEMNDDIAGATVLALATGGFEVLFSAVETLEGEVGVGLNFVLGAGIINFGLILPVISFSSPSPIIELELGPLIRDGGFALFAFFALLCVVADNTVSIFESLALLLLYMLHLFICYISSSRRTNHPTPKEFHSRLVEQPINNQSQENIPVIMRKESSWRNDHIPSPVVQKCTSNTTLISNTSYISEHPITKAALVLAHKLLPPAPKKFANVMTTKDTAPVSSVVFAVAPTLLGSAAWFVCLLLVLTRLADLLALSARLPLGFAASVFLPAIYAVPDVLVSATVARKGQARTAVANALGVQVVTVLLGVGLPFFLATARAHGRPVTVLGSQSDVSLRWSVFTLGSLFIFLVLLPPFRRVRNSIIRCFIPSSVVSSPRPFCTDTLSPCFTPLSAIFLFCVYLLVTVIVTIRTAV</sequence>
<dbReference type="EMBL" id="HBIJ01022993">
    <property type="protein sequence ID" value="CAE0374285.1"/>
    <property type="molecule type" value="Transcribed_RNA"/>
</dbReference>
<dbReference type="GO" id="GO:0005886">
    <property type="term" value="C:plasma membrane"/>
    <property type="evidence" value="ECO:0007669"/>
    <property type="project" value="TreeGrafter"/>
</dbReference>
<feature type="compositionally biased region" description="Polar residues" evidence="7">
    <location>
        <begin position="21"/>
        <end position="31"/>
    </location>
</feature>
<feature type="transmembrane region" description="Helical" evidence="8">
    <location>
        <begin position="273"/>
        <end position="293"/>
    </location>
</feature>
<feature type="transmembrane region" description="Helical" evidence="8">
    <location>
        <begin position="244"/>
        <end position="261"/>
    </location>
</feature>
<feature type="domain" description="Sodium/calcium exchanger membrane region" evidence="9">
    <location>
        <begin position="209"/>
        <end position="352"/>
    </location>
</feature>
<dbReference type="GO" id="GO:0008273">
    <property type="term" value="F:calcium, potassium:sodium antiporter activity"/>
    <property type="evidence" value="ECO:0007669"/>
    <property type="project" value="TreeGrafter"/>
</dbReference>
<accession>A0A7S3NPV9</accession>
<dbReference type="InterPro" id="IPR044880">
    <property type="entry name" value="NCX_ion-bd_dom_sf"/>
</dbReference>
<dbReference type="GO" id="GO:0005262">
    <property type="term" value="F:calcium channel activity"/>
    <property type="evidence" value="ECO:0007669"/>
    <property type="project" value="TreeGrafter"/>
</dbReference>
<reference evidence="10" key="1">
    <citation type="submission" date="2021-01" db="EMBL/GenBank/DDBJ databases">
        <authorList>
            <person name="Corre E."/>
            <person name="Pelletier E."/>
            <person name="Niang G."/>
            <person name="Scheremetjew M."/>
            <person name="Finn R."/>
            <person name="Kale V."/>
            <person name="Holt S."/>
            <person name="Cochrane G."/>
            <person name="Meng A."/>
            <person name="Brown T."/>
            <person name="Cohen L."/>
        </authorList>
    </citation>
    <scope>NUCLEOTIDE SEQUENCE</scope>
    <source>
        <strain evidence="10">CCMP1510</strain>
    </source>
</reference>
<feature type="transmembrane region" description="Helical" evidence="8">
    <location>
        <begin position="571"/>
        <end position="591"/>
    </location>
</feature>
<evidence type="ECO:0000256" key="6">
    <source>
        <dbReference type="ARBA" id="ARBA00023136"/>
    </source>
</evidence>
<feature type="domain" description="Sodium/calcium exchanger membrane region" evidence="9">
    <location>
        <begin position="466"/>
        <end position="642"/>
    </location>
</feature>
<feature type="transmembrane region" description="Helical" evidence="8">
    <location>
        <begin position="459"/>
        <end position="482"/>
    </location>
</feature>
<keyword evidence="4 8" id="KW-0812">Transmembrane</keyword>
<feature type="transmembrane region" description="Helical" evidence="8">
    <location>
        <begin position="338"/>
        <end position="355"/>
    </location>
</feature>
<gene>
    <name evidence="10" type="ORF">ALAG00032_LOCUS15088</name>
</gene>
<feature type="compositionally biased region" description="Low complexity" evidence="7">
    <location>
        <begin position="1"/>
        <end position="15"/>
    </location>
</feature>
<evidence type="ECO:0000256" key="4">
    <source>
        <dbReference type="ARBA" id="ARBA00022692"/>
    </source>
</evidence>
<dbReference type="GO" id="GO:0006874">
    <property type="term" value="P:intracellular calcium ion homeostasis"/>
    <property type="evidence" value="ECO:0007669"/>
    <property type="project" value="TreeGrafter"/>
</dbReference>
<evidence type="ECO:0000256" key="1">
    <source>
        <dbReference type="ARBA" id="ARBA00004141"/>
    </source>
</evidence>
<evidence type="ECO:0000256" key="5">
    <source>
        <dbReference type="ARBA" id="ARBA00022989"/>
    </source>
</evidence>
<keyword evidence="5 8" id="KW-1133">Transmembrane helix</keyword>
<dbReference type="InterPro" id="IPR004481">
    <property type="entry name" value="K/Na/Ca-exchanger"/>
</dbReference>
<organism evidence="10">
    <name type="scientific">Aureoumbra lagunensis</name>
    <dbReference type="NCBI Taxonomy" id="44058"/>
    <lineage>
        <taxon>Eukaryota</taxon>
        <taxon>Sar</taxon>
        <taxon>Stramenopiles</taxon>
        <taxon>Ochrophyta</taxon>
        <taxon>Pelagophyceae</taxon>
        <taxon>Pelagomonadales</taxon>
        <taxon>Aureoumbra</taxon>
    </lineage>
</organism>
<dbReference type="PANTHER" id="PTHR10846">
    <property type="entry name" value="SODIUM/POTASSIUM/CALCIUM EXCHANGER"/>
    <property type="match status" value="1"/>
</dbReference>
<evidence type="ECO:0000313" key="10">
    <source>
        <dbReference type="EMBL" id="CAE0374285.1"/>
    </source>
</evidence>
<name>A0A7S3NPV9_9STRA</name>
<protein>
    <recommendedName>
        <fullName evidence="9">Sodium/calcium exchanger membrane region domain-containing protein</fullName>
    </recommendedName>
</protein>
<dbReference type="Pfam" id="PF01699">
    <property type="entry name" value="Na_Ca_ex"/>
    <property type="match status" value="2"/>
</dbReference>
<keyword evidence="3" id="KW-0813">Transport</keyword>
<feature type="transmembrane region" description="Helical" evidence="8">
    <location>
        <begin position="49"/>
        <end position="67"/>
    </location>
</feature>
<keyword evidence="3" id="KW-0050">Antiport</keyword>
<dbReference type="PANTHER" id="PTHR10846:SF8">
    <property type="entry name" value="INNER MEMBRANE PROTEIN YRBG"/>
    <property type="match status" value="1"/>
</dbReference>
<dbReference type="AlphaFoldDB" id="A0A7S3NPV9"/>
<evidence type="ECO:0000256" key="7">
    <source>
        <dbReference type="SAM" id="MobiDB-lite"/>
    </source>
</evidence>
<dbReference type="InterPro" id="IPR004837">
    <property type="entry name" value="NaCa_Exmemb"/>
</dbReference>
<feature type="transmembrane region" description="Helical" evidence="8">
    <location>
        <begin position="494"/>
        <end position="517"/>
    </location>
</feature>
<keyword evidence="6 8" id="KW-0472">Membrane</keyword>
<feature type="transmembrane region" description="Helical" evidence="8">
    <location>
        <begin position="529"/>
        <end position="551"/>
    </location>
</feature>